<dbReference type="RefSeq" id="WP_020451582.1">
    <property type="nucleotide sequence ID" value="NZ_AP023088.1"/>
</dbReference>
<dbReference type="PROSITE" id="PS50977">
    <property type="entry name" value="HTH_TETR_2"/>
    <property type="match status" value="1"/>
</dbReference>
<evidence type="ECO:0000256" key="3">
    <source>
        <dbReference type="ARBA" id="ARBA00023125"/>
    </source>
</evidence>
<dbReference type="FunFam" id="1.10.10.60:FF:000141">
    <property type="entry name" value="TetR family transcriptional regulator"/>
    <property type="match status" value="1"/>
</dbReference>
<dbReference type="AlphaFoldDB" id="A0A6I7TQH2"/>
<keyword evidence="2" id="KW-0805">Transcription regulation</keyword>
<evidence type="ECO:0000256" key="1">
    <source>
        <dbReference type="ARBA" id="ARBA00022491"/>
    </source>
</evidence>
<sequence>MKKKTQNTVQKIVEAGYHLFAQNGYSATSVDEIMKEAGFSKATFYLYFKSKEMLFLHIMNEQMEDRFQTSMNCFRKKTLRGLLAGIEHLIQTSNKEHSTALFLEFMANSHRYPEIQRKVALLYEQWREFFVELIEQLQEEGIVQKQLNPKVMATTLIAIFNGYNHQHHADPSINKQEQLQSIIFLLNPKLHLQIKDKLFHV</sequence>
<proteinExistence type="predicted"/>
<dbReference type="Gene3D" id="1.10.10.60">
    <property type="entry name" value="Homeodomain-like"/>
    <property type="match status" value="1"/>
</dbReference>
<dbReference type="Gene3D" id="1.10.357.10">
    <property type="entry name" value="Tetracycline Repressor, domain 2"/>
    <property type="match status" value="1"/>
</dbReference>
<gene>
    <name evidence="7" type="ORF">B4121_4375</name>
    <name evidence="8" type="ORF">CHCC15381_4760</name>
</gene>
<dbReference type="Pfam" id="PF13977">
    <property type="entry name" value="TetR_C_6"/>
    <property type="match status" value="1"/>
</dbReference>
<protein>
    <submittedName>
        <fullName evidence="8">A-factor receptor protein</fullName>
    </submittedName>
    <submittedName>
        <fullName evidence="7">Transcriptional regulator TetR family</fullName>
    </submittedName>
</protein>
<evidence type="ECO:0000313" key="9">
    <source>
        <dbReference type="Proteomes" id="UP000185604"/>
    </source>
</evidence>
<dbReference type="InterPro" id="IPR039538">
    <property type="entry name" value="BetI_C"/>
</dbReference>
<evidence type="ECO:0000313" key="7">
    <source>
        <dbReference type="EMBL" id="OLF87923.1"/>
    </source>
</evidence>
<evidence type="ECO:0000313" key="8">
    <source>
        <dbReference type="EMBL" id="TWL42152.1"/>
    </source>
</evidence>
<evidence type="ECO:0000259" key="6">
    <source>
        <dbReference type="PROSITE" id="PS50977"/>
    </source>
</evidence>
<name>A0A6I7TQH2_9BACI</name>
<dbReference type="SUPFAM" id="SSF48498">
    <property type="entry name" value="Tetracyclin repressor-like, C-terminal domain"/>
    <property type="match status" value="1"/>
</dbReference>
<dbReference type="Proteomes" id="UP000429980">
    <property type="component" value="Unassembled WGS sequence"/>
</dbReference>
<dbReference type="InterPro" id="IPR036271">
    <property type="entry name" value="Tet_transcr_reg_TetR-rel_C_sf"/>
</dbReference>
<dbReference type="InterPro" id="IPR001647">
    <property type="entry name" value="HTH_TetR"/>
</dbReference>
<dbReference type="Proteomes" id="UP000185604">
    <property type="component" value="Unassembled WGS sequence"/>
</dbReference>
<dbReference type="PANTHER" id="PTHR47506:SF1">
    <property type="entry name" value="HTH-TYPE TRANSCRIPTIONAL REGULATOR YJDC"/>
    <property type="match status" value="1"/>
</dbReference>
<dbReference type="SUPFAM" id="SSF46689">
    <property type="entry name" value="Homeodomain-like"/>
    <property type="match status" value="1"/>
</dbReference>
<accession>A0A6I7TQH2</accession>
<dbReference type="InterPro" id="IPR009057">
    <property type="entry name" value="Homeodomain-like_sf"/>
</dbReference>
<dbReference type="PANTHER" id="PTHR47506">
    <property type="entry name" value="TRANSCRIPTIONAL REGULATORY PROTEIN"/>
    <property type="match status" value="1"/>
</dbReference>
<evidence type="ECO:0000313" key="10">
    <source>
        <dbReference type="Proteomes" id="UP000429980"/>
    </source>
</evidence>
<dbReference type="GeneID" id="56671695"/>
<feature type="DNA-binding region" description="H-T-H motif" evidence="5">
    <location>
        <begin position="29"/>
        <end position="48"/>
    </location>
</feature>
<comment type="caution">
    <text evidence="7">The sequence shown here is derived from an EMBL/GenBank/DDBJ whole genome shotgun (WGS) entry which is preliminary data.</text>
</comment>
<dbReference type="PRINTS" id="PR00455">
    <property type="entry name" value="HTHTETR"/>
</dbReference>
<reference evidence="7 9" key="1">
    <citation type="journal article" date="2016" name="Front. Microbiol.">
        <title>High-Level Heat Resistance of Spores of Bacillus amyloliquefaciens and Bacillus licheniformis Results from the Presence of a spoVA Operon in a Tn1546 Transposon.</title>
        <authorList>
            <person name="Berendsen E.M."/>
            <person name="Koning R.A."/>
            <person name="Boekhorst J."/>
            <person name="de Jong A."/>
            <person name="Kuipers O.P."/>
            <person name="Wells-Bennik M.H."/>
        </authorList>
    </citation>
    <scope>NUCLEOTIDE SEQUENCE [LARGE SCALE GENOMIC DNA]</scope>
    <source>
        <strain evidence="7 9">B4121</strain>
    </source>
</reference>
<evidence type="ECO:0000256" key="4">
    <source>
        <dbReference type="ARBA" id="ARBA00023163"/>
    </source>
</evidence>
<keyword evidence="8" id="KW-0675">Receptor</keyword>
<dbReference type="GO" id="GO:0003677">
    <property type="term" value="F:DNA binding"/>
    <property type="evidence" value="ECO:0007669"/>
    <property type="project" value="UniProtKB-UniRule"/>
</dbReference>
<organism evidence="7 9">
    <name type="scientific">Bacillus paralicheniformis</name>
    <dbReference type="NCBI Taxonomy" id="1648923"/>
    <lineage>
        <taxon>Bacteria</taxon>
        <taxon>Bacillati</taxon>
        <taxon>Bacillota</taxon>
        <taxon>Bacilli</taxon>
        <taxon>Bacillales</taxon>
        <taxon>Bacillaceae</taxon>
        <taxon>Bacillus</taxon>
    </lineage>
</organism>
<reference evidence="8 10" key="2">
    <citation type="submission" date="2019-06" db="EMBL/GenBank/DDBJ databases">
        <title>Genome sequence analysis of &gt;100 Bacillus licheniformis strains suggests intrinsic resistance to this species.</title>
        <authorList>
            <person name="Wels M."/>
            <person name="Siezen R.J."/>
            <person name="Johansen E."/>
            <person name="Stuer-Lauridsen B."/>
            <person name="Bjerre K."/>
            <person name="Nielsen B.K.K."/>
        </authorList>
    </citation>
    <scope>NUCLEOTIDE SEQUENCE [LARGE SCALE GENOMIC DNA]</scope>
    <source>
        <strain evidence="8 10">BAC-15381</strain>
    </source>
</reference>
<keyword evidence="3 5" id="KW-0238">DNA-binding</keyword>
<keyword evidence="10" id="KW-1185">Reference proteome</keyword>
<evidence type="ECO:0000256" key="5">
    <source>
        <dbReference type="PROSITE-ProRule" id="PRU00335"/>
    </source>
</evidence>
<dbReference type="GO" id="GO:0045892">
    <property type="term" value="P:negative regulation of DNA-templated transcription"/>
    <property type="evidence" value="ECO:0007669"/>
    <property type="project" value="UniProtKB-ARBA"/>
</dbReference>
<dbReference type="Pfam" id="PF00440">
    <property type="entry name" value="TetR_N"/>
    <property type="match status" value="1"/>
</dbReference>
<evidence type="ECO:0000256" key="2">
    <source>
        <dbReference type="ARBA" id="ARBA00023015"/>
    </source>
</evidence>
<keyword evidence="4" id="KW-0804">Transcription</keyword>
<keyword evidence="1" id="KW-0678">Repressor</keyword>
<dbReference type="EMBL" id="NILF01000021">
    <property type="protein sequence ID" value="TWL42152.1"/>
    <property type="molecule type" value="Genomic_DNA"/>
</dbReference>
<feature type="domain" description="HTH tetR-type" evidence="6">
    <location>
        <begin position="6"/>
        <end position="66"/>
    </location>
</feature>
<dbReference type="EMBL" id="LKPO01000026">
    <property type="protein sequence ID" value="OLF87923.1"/>
    <property type="molecule type" value="Genomic_DNA"/>
</dbReference>